<protein>
    <submittedName>
        <fullName evidence="1">Uncharacterized protein</fullName>
    </submittedName>
</protein>
<organism evidence="1 2">
    <name type="scientific">Papaver somniferum</name>
    <name type="common">Opium poppy</name>
    <dbReference type="NCBI Taxonomy" id="3469"/>
    <lineage>
        <taxon>Eukaryota</taxon>
        <taxon>Viridiplantae</taxon>
        <taxon>Streptophyta</taxon>
        <taxon>Embryophyta</taxon>
        <taxon>Tracheophyta</taxon>
        <taxon>Spermatophyta</taxon>
        <taxon>Magnoliopsida</taxon>
        <taxon>Ranunculales</taxon>
        <taxon>Papaveraceae</taxon>
        <taxon>Papaveroideae</taxon>
        <taxon>Papaver</taxon>
    </lineage>
</organism>
<dbReference type="Gramene" id="RZC73688">
    <property type="protein sequence ID" value="RZC73688"/>
    <property type="gene ID" value="C5167_049165"/>
</dbReference>
<gene>
    <name evidence="1" type="ORF">C5167_049165</name>
</gene>
<dbReference type="Proteomes" id="UP000316621">
    <property type="component" value="Chromosome 8"/>
</dbReference>
<proteinExistence type="predicted"/>
<keyword evidence="2" id="KW-1185">Reference proteome</keyword>
<name>A0A4Y7KNL2_PAPSO</name>
<evidence type="ECO:0000313" key="2">
    <source>
        <dbReference type="Proteomes" id="UP000316621"/>
    </source>
</evidence>
<evidence type="ECO:0000313" key="1">
    <source>
        <dbReference type="EMBL" id="RZC73688.1"/>
    </source>
</evidence>
<accession>A0A4Y7KNL2</accession>
<dbReference type="EMBL" id="CM010722">
    <property type="protein sequence ID" value="RZC73688.1"/>
    <property type="molecule type" value="Genomic_DNA"/>
</dbReference>
<sequence length="70" mass="8176">MFQVCLMVSPCRRVHRIKRLVILEPGFVSLSGILSFYSEDMYQEKICYPANKHISLRGHENGSRLLSRYT</sequence>
<dbReference type="AlphaFoldDB" id="A0A4Y7KNL2"/>
<reference evidence="1 2" key="1">
    <citation type="journal article" date="2018" name="Science">
        <title>The opium poppy genome and morphinan production.</title>
        <authorList>
            <person name="Guo L."/>
            <person name="Winzer T."/>
            <person name="Yang X."/>
            <person name="Li Y."/>
            <person name="Ning Z."/>
            <person name="He Z."/>
            <person name="Teodor R."/>
            <person name="Lu Y."/>
            <person name="Bowser T.A."/>
            <person name="Graham I.A."/>
            <person name="Ye K."/>
        </authorList>
    </citation>
    <scope>NUCLEOTIDE SEQUENCE [LARGE SCALE GENOMIC DNA]</scope>
    <source>
        <strain evidence="2">cv. HN1</strain>
        <tissue evidence="1">Leaves</tissue>
    </source>
</reference>